<organism evidence="2 3">
    <name type="scientific">Sporomusa sphaeroides DSM 2875</name>
    <dbReference type="NCBI Taxonomy" id="1337886"/>
    <lineage>
        <taxon>Bacteria</taxon>
        <taxon>Bacillati</taxon>
        <taxon>Bacillota</taxon>
        <taxon>Negativicutes</taxon>
        <taxon>Selenomonadales</taxon>
        <taxon>Sporomusaceae</taxon>
        <taxon>Sporomusa</taxon>
    </lineage>
</organism>
<evidence type="ECO:0000313" key="2">
    <source>
        <dbReference type="EMBL" id="WXA41872.1"/>
    </source>
</evidence>
<name>A0A1U7MA10_9FIRM</name>
<dbReference type="EMBL" id="FCOW01000038">
    <property type="protein sequence ID" value="CVK21572.1"/>
    <property type="molecule type" value="Genomic_DNA"/>
</dbReference>
<dbReference type="Proteomes" id="UP000186950">
    <property type="component" value="Plasmid pSSP59"/>
</dbReference>
<evidence type="ECO:0000313" key="3">
    <source>
        <dbReference type="Proteomes" id="UP000186950"/>
    </source>
</evidence>
<keyword evidence="2" id="KW-0614">Plasmid</keyword>
<reference evidence="1 4" key="1">
    <citation type="submission" date="2016-01" db="EMBL/GenBank/DDBJ databases">
        <authorList>
            <person name="Brown R."/>
        </authorList>
    </citation>
    <scope>NUCLEOTIDE SEQUENCE [LARGE SCALE GENOMIC DNA]</scope>
    <source>
        <strain evidence="1">Sporomusa sphaeroides DSM 2875</strain>
    </source>
</reference>
<dbReference type="EMBL" id="CP146992">
    <property type="protein sequence ID" value="WXA41872.1"/>
    <property type="molecule type" value="Genomic_DNA"/>
</dbReference>
<accession>A0A1U7MA10</accession>
<evidence type="ECO:0000313" key="4">
    <source>
        <dbReference type="Proteomes" id="UP000245702"/>
    </source>
</evidence>
<reference evidence="2" key="2">
    <citation type="submission" date="2024-03" db="EMBL/GenBank/DDBJ databases">
        <title>Complete genome sequence of Sporomusa sphaeroides DSM 2875T isolated from mud of the Leine river and Sporomusa ovata DSM 2662T isolated from sugar beet leaf silage.</title>
        <authorList>
            <person name="Boeer T."/>
            <person name="Lueschen A."/>
            <person name="Daniel R."/>
            <person name="Poehlein A."/>
        </authorList>
    </citation>
    <scope>NUCLEOTIDE SEQUENCE</scope>
    <source>
        <strain evidence="2">DSM 2875</strain>
        <plasmid evidence="2">pSSP59</plasmid>
    </source>
</reference>
<keyword evidence="4" id="KW-1185">Reference proteome</keyword>
<protein>
    <submittedName>
        <fullName evidence="2">Uncharacterized protein</fullName>
    </submittedName>
</protein>
<dbReference type="Proteomes" id="UP000245702">
    <property type="component" value="Unassembled WGS sequence"/>
</dbReference>
<gene>
    <name evidence="2" type="ORF">SPSPH_046840</name>
    <name evidence="1" type="ORF">SSPH_04264</name>
</gene>
<sequence>MIEINKCHVCGSERIVKDVKNASGGSSLNSCFLWWYETVKSTSFFSRKENYEKDVHYAPVHASVCRDCGTVRFYVNDGDQEWMIAE</sequence>
<dbReference type="KEGG" id="ssph:SPSPH_046840"/>
<dbReference type="AlphaFoldDB" id="A0A1U7MA10"/>
<geneLocation type="plasmid" evidence="2 3">
    <name>pSSP59</name>
</geneLocation>
<evidence type="ECO:0000313" key="1">
    <source>
        <dbReference type="EMBL" id="CVK21572.1"/>
    </source>
</evidence>
<dbReference type="RefSeq" id="WP_143559051.1">
    <property type="nucleotide sequence ID" value="NZ_CP146992.1"/>
</dbReference>
<proteinExistence type="predicted"/>